<name>F0Y0A5_AURAN</name>
<keyword evidence="3" id="KW-1185">Reference proteome</keyword>
<dbReference type="OrthoDB" id="7042322at2759"/>
<dbReference type="GO" id="GO:0030170">
    <property type="term" value="F:pyridoxal phosphate binding"/>
    <property type="evidence" value="ECO:0007669"/>
    <property type="project" value="InterPro"/>
</dbReference>
<dbReference type="eggNOG" id="KOG0257">
    <property type="taxonomic scope" value="Eukaryota"/>
</dbReference>
<proteinExistence type="predicted"/>
<dbReference type="KEGG" id="aaf:AURANDRAFT_21273"/>
<gene>
    <name evidence="2" type="ORF">AURANDRAFT_21273</name>
</gene>
<evidence type="ECO:0000313" key="2">
    <source>
        <dbReference type="EMBL" id="EGB11186.1"/>
    </source>
</evidence>
<dbReference type="InParanoid" id="F0Y0A5"/>
<protein>
    <recommendedName>
        <fullName evidence="1">Aminotransferase class I/classII large domain-containing protein</fullName>
    </recommendedName>
</protein>
<dbReference type="PANTHER" id="PTHR43510">
    <property type="entry name" value="AMINOTRANSFERASE FUNCTION, HYPOTHETICAL (EUROFUNG)"/>
    <property type="match status" value="1"/>
</dbReference>
<organism evidence="3">
    <name type="scientific">Aureococcus anophagefferens</name>
    <name type="common">Harmful bloom alga</name>
    <dbReference type="NCBI Taxonomy" id="44056"/>
    <lineage>
        <taxon>Eukaryota</taxon>
        <taxon>Sar</taxon>
        <taxon>Stramenopiles</taxon>
        <taxon>Ochrophyta</taxon>
        <taxon>Pelagophyceae</taxon>
        <taxon>Pelagomonadales</taxon>
        <taxon>Pelagomonadaceae</taxon>
        <taxon>Aureococcus</taxon>
    </lineage>
</organism>
<dbReference type="InterPro" id="IPR015424">
    <property type="entry name" value="PyrdxlP-dep_Trfase"/>
</dbReference>
<sequence length="396" mass="41986">MASHRAVSRLAHQHRRLSALSLQPTPPFVLERFFAAHEFSCKHALCSSDTEAVSLADTVARMSGDTRALWESLSLGYTETRGHPRMLELLAEDYDGLAPANFQELAPQEAILLTFAALLEPGDAVVATAPGYQSFFTCAEAAGGVVAEWRPRFDGGAARFDVADLERLCAAHRPKCIAVNFPHNPTGALPSEEEWARVVDVCDAHGAYLFADEIYRGLGRTLPAAAAAYGRGISLGGLSKSLGMPGVRAGWLAAKDDAFLTRDYTTICSSAPSQILAIAALEDKAALLRRSNAFVDAGRAAVSGVLDAHADKLTWGPGPAAGPVGWIRLERGSAAAYVDALLESDDGLLLLPSTVFDAGDAHVRAGFGRADSPALMAKWRATLDDADHPATALLRA</sequence>
<dbReference type="Gene3D" id="3.40.640.10">
    <property type="entry name" value="Type I PLP-dependent aspartate aminotransferase-like (Major domain)"/>
    <property type="match status" value="1"/>
</dbReference>
<dbReference type="EMBL" id="GL833122">
    <property type="protein sequence ID" value="EGB11186.1"/>
    <property type="molecule type" value="Genomic_DNA"/>
</dbReference>
<dbReference type="InterPro" id="IPR015422">
    <property type="entry name" value="PyrdxlP-dep_Trfase_small"/>
</dbReference>
<dbReference type="SUPFAM" id="SSF53383">
    <property type="entry name" value="PLP-dependent transferases"/>
    <property type="match status" value="1"/>
</dbReference>
<feature type="domain" description="Aminotransferase class I/classII large" evidence="1">
    <location>
        <begin position="77"/>
        <end position="364"/>
    </location>
</feature>
<dbReference type="Gene3D" id="3.90.1150.10">
    <property type="entry name" value="Aspartate Aminotransferase, domain 1"/>
    <property type="match status" value="1"/>
</dbReference>
<dbReference type="GeneID" id="20219417"/>
<dbReference type="Proteomes" id="UP000002729">
    <property type="component" value="Unassembled WGS sequence"/>
</dbReference>
<reference evidence="2 3" key="1">
    <citation type="journal article" date="2011" name="Proc. Natl. Acad. Sci. U.S.A.">
        <title>Niche of harmful alga Aureococcus anophagefferens revealed through ecogenomics.</title>
        <authorList>
            <person name="Gobler C.J."/>
            <person name="Berry D.L."/>
            <person name="Dyhrman S.T."/>
            <person name="Wilhelm S.W."/>
            <person name="Salamov A."/>
            <person name="Lobanov A.V."/>
            <person name="Zhang Y."/>
            <person name="Collier J.L."/>
            <person name="Wurch L.L."/>
            <person name="Kustka A.B."/>
            <person name="Dill B.D."/>
            <person name="Shah M."/>
            <person name="VerBerkmoes N.C."/>
            <person name="Kuo A."/>
            <person name="Terry A."/>
            <person name="Pangilinan J."/>
            <person name="Lindquist E.A."/>
            <person name="Lucas S."/>
            <person name="Paulsen I.T."/>
            <person name="Hattenrath-Lehmann T.K."/>
            <person name="Talmage S.C."/>
            <person name="Walker E.A."/>
            <person name="Koch F."/>
            <person name="Burson A.M."/>
            <person name="Marcoval M.A."/>
            <person name="Tang Y.Z."/>
            <person name="Lecleir G.R."/>
            <person name="Coyne K.J."/>
            <person name="Berg G.M."/>
            <person name="Bertrand E.M."/>
            <person name="Saito M.A."/>
            <person name="Gladyshev V.N."/>
            <person name="Grigoriev I.V."/>
        </authorList>
    </citation>
    <scope>NUCLEOTIDE SEQUENCE [LARGE SCALE GENOMIC DNA]</scope>
    <source>
        <strain evidence="3">CCMP 1984</strain>
    </source>
</reference>
<dbReference type="CDD" id="cd00609">
    <property type="entry name" value="AAT_like"/>
    <property type="match status" value="1"/>
</dbReference>
<dbReference type="AlphaFoldDB" id="F0Y0A5"/>
<dbReference type="OMA" id="ICACYET"/>
<dbReference type="Pfam" id="PF00155">
    <property type="entry name" value="Aminotran_1_2"/>
    <property type="match status" value="1"/>
</dbReference>
<accession>F0Y0A5</accession>
<dbReference type="PANTHER" id="PTHR43510:SF1">
    <property type="entry name" value="AMINOTRANSFERASE FUNCTION, HYPOTHETICAL (EUROFUNG)"/>
    <property type="match status" value="1"/>
</dbReference>
<evidence type="ECO:0000313" key="3">
    <source>
        <dbReference type="Proteomes" id="UP000002729"/>
    </source>
</evidence>
<dbReference type="RefSeq" id="XP_009033579.1">
    <property type="nucleotide sequence ID" value="XM_009035331.1"/>
</dbReference>
<evidence type="ECO:0000259" key="1">
    <source>
        <dbReference type="Pfam" id="PF00155"/>
    </source>
</evidence>
<dbReference type="InterPro" id="IPR004839">
    <property type="entry name" value="Aminotransferase_I/II_large"/>
</dbReference>
<dbReference type="InterPro" id="IPR015421">
    <property type="entry name" value="PyrdxlP-dep_Trfase_major"/>
</dbReference>